<protein>
    <submittedName>
        <fullName evidence="2">Uncharacterized protein</fullName>
    </submittedName>
</protein>
<dbReference type="Proteomes" id="UP001348641">
    <property type="component" value="Unassembled WGS sequence"/>
</dbReference>
<organism evidence="2 3">
    <name type="scientific">Nocardiopsis tropica</name>
    <dbReference type="NCBI Taxonomy" id="109330"/>
    <lineage>
        <taxon>Bacteria</taxon>
        <taxon>Bacillati</taxon>
        <taxon>Actinomycetota</taxon>
        <taxon>Actinomycetes</taxon>
        <taxon>Streptosporangiales</taxon>
        <taxon>Nocardiopsidaceae</taxon>
        <taxon>Nocardiopsis</taxon>
    </lineage>
</organism>
<proteinExistence type="predicted"/>
<dbReference type="EMBL" id="JAUUCC010000051">
    <property type="protein sequence ID" value="MEE2052688.1"/>
    <property type="molecule type" value="Genomic_DNA"/>
</dbReference>
<accession>A0ABU7KTQ8</accession>
<evidence type="ECO:0000313" key="3">
    <source>
        <dbReference type="Proteomes" id="UP001348641"/>
    </source>
</evidence>
<feature type="region of interest" description="Disordered" evidence="1">
    <location>
        <begin position="1"/>
        <end position="72"/>
    </location>
</feature>
<feature type="compositionally biased region" description="Basic residues" evidence="1">
    <location>
        <begin position="41"/>
        <end position="54"/>
    </location>
</feature>
<gene>
    <name evidence="2" type="ORF">Q8A49_19485</name>
</gene>
<name>A0ABU7KTQ8_9ACTN</name>
<sequence>MAIADRCPSDDEEPDISLRERIPRYGTLSVQAASEQEGRVLRRAPRPGRPRSGARRQAGAARRPEPSAGPQR</sequence>
<evidence type="ECO:0000256" key="1">
    <source>
        <dbReference type="SAM" id="MobiDB-lite"/>
    </source>
</evidence>
<evidence type="ECO:0000313" key="2">
    <source>
        <dbReference type="EMBL" id="MEE2052688.1"/>
    </source>
</evidence>
<reference evidence="2 3" key="1">
    <citation type="submission" date="2023-07" db="EMBL/GenBank/DDBJ databases">
        <authorList>
            <person name="Girao M."/>
            <person name="Carvalho M.F."/>
        </authorList>
    </citation>
    <scope>NUCLEOTIDE SEQUENCE [LARGE SCALE GENOMIC DNA]</scope>
    <source>
        <strain evidence="2 3">66/93</strain>
    </source>
</reference>
<dbReference type="RefSeq" id="WP_330159694.1">
    <property type="nucleotide sequence ID" value="NZ_BAAAJA010000001.1"/>
</dbReference>
<comment type="caution">
    <text evidence="2">The sequence shown here is derived from an EMBL/GenBank/DDBJ whole genome shotgun (WGS) entry which is preliminary data.</text>
</comment>